<feature type="compositionally biased region" description="Polar residues" evidence="8">
    <location>
        <begin position="60"/>
        <end position="82"/>
    </location>
</feature>
<name>A0A061B5H9_CYBFA</name>
<keyword evidence="4" id="KW-0378">Hydrolase</keyword>
<keyword evidence="3" id="KW-0547">Nucleotide-binding</keyword>
<organism evidence="11">
    <name type="scientific">Cyberlindnera fabianii</name>
    <name type="common">Yeast</name>
    <name type="synonym">Hansenula fabianii</name>
    <dbReference type="NCBI Taxonomy" id="36022"/>
    <lineage>
        <taxon>Eukaryota</taxon>
        <taxon>Fungi</taxon>
        <taxon>Dikarya</taxon>
        <taxon>Ascomycota</taxon>
        <taxon>Saccharomycotina</taxon>
        <taxon>Saccharomycetes</taxon>
        <taxon>Phaffomycetales</taxon>
        <taxon>Phaffomycetaceae</taxon>
        <taxon>Cyberlindnera</taxon>
    </lineage>
</organism>
<dbReference type="GO" id="GO:0003724">
    <property type="term" value="F:RNA helicase activity"/>
    <property type="evidence" value="ECO:0007669"/>
    <property type="project" value="UniProtKB-EC"/>
</dbReference>
<evidence type="ECO:0000256" key="7">
    <source>
        <dbReference type="ARBA" id="ARBA00047984"/>
    </source>
</evidence>
<dbReference type="InterPro" id="IPR048333">
    <property type="entry name" value="HA2_WH"/>
</dbReference>
<dbReference type="Gene3D" id="1.20.120.1080">
    <property type="match status" value="1"/>
</dbReference>
<evidence type="ECO:0000256" key="5">
    <source>
        <dbReference type="ARBA" id="ARBA00022806"/>
    </source>
</evidence>
<dbReference type="FunFam" id="1.20.120.1080:FF:000028">
    <property type="entry name" value="ATP-dependent RNA helicase"/>
    <property type="match status" value="1"/>
</dbReference>
<dbReference type="InterPro" id="IPR027417">
    <property type="entry name" value="P-loop_NTPase"/>
</dbReference>
<feature type="domain" description="Helicase C-terminal" evidence="10">
    <location>
        <begin position="332"/>
        <end position="524"/>
    </location>
</feature>
<dbReference type="InterPro" id="IPR011545">
    <property type="entry name" value="DEAD/DEAH_box_helicase_dom"/>
</dbReference>
<dbReference type="SMART" id="SM00487">
    <property type="entry name" value="DEXDc"/>
    <property type="match status" value="1"/>
</dbReference>
<sequence>MGMATKNGNQKLHKKFGDEEVTLPKSEPQDAPVETHDQGTTQKKKKRKRKGKGNAELIDPSTQNTATEVVTGPKSNGTSKPQLNVIPQPESGSKPTGTQPKSKKQKISTKKIQKPTVKTVTFFSDDEEERDTRGRGADTPEGLHARARELLEVRKTLPVYKAKDEVMSHLSKNKVTILIGETGSGKSTQIPQFLMPINKKGIAVTQPRRVAAINLASRVSEEAGSKLGDKVGYSVRFDNKSHHYTKLKYLTDGMLLREIMMDGDLAQYSTVIIDEAHERTVLTDLLMGFLKQLLAKRDDLRVIIMSATLDAERFSKFYDGAEILFVEGRMYKVDRLYIDQPSEDIVDSTIKAIVQVNNGELEGDILVFLPGQEEIDKCVNLLERIAPELPKEAPYIVPLPLYASLPPAEQAKVFVPLKARKRKVILATNIAETSVTVPGVRYVIDSGLRKVKVWRHQLGLSTLLTAPVSKASATQRAGRAGREREGKAFRLYTENDYTKLPLQTEPEISRSNVTSPVLMLKRAGVDDILNWPWLENPGQDSLVSALTQLYHLKALDDNGKITELGIQMAILPLEPQLSAILLTAHKSGCLSAAVDIVSCLSVDNLVLNPQAENRDEVNEKRSNLCVLGTKYGDLLMVKELLDFYTQFENSQERKQWCKELALSYRGFKNVIKVRNQIRQYMISLTKDKHLFDEDDEKNNTLDIPSVLKAFLSGYVSNTAIGMPDRSYRTTTSGQLISIHPSSLVFGKKVDAIMYNDYVYTTKGYARNVSVIELSWLQEVGAHVLAPKESVN</sequence>
<dbReference type="GO" id="GO:0045943">
    <property type="term" value="P:positive regulation of transcription by RNA polymerase I"/>
    <property type="evidence" value="ECO:0007669"/>
    <property type="project" value="TreeGrafter"/>
</dbReference>
<dbReference type="VEuPathDB" id="FungiDB:BON22_1454"/>
<dbReference type="OrthoDB" id="10253254at2759"/>
<dbReference type="GO" id="GO:0016787">
    <property type="term" value="F:hydrolase activity"/>
    <property type="evidence" value="ECO:0007669"/>
    <property type="project" value="UniProtKB-KW"/>
</dbReference>
<dbReference type="CDD" id="cd17917">
    <property type="entry name" value="DEXHc_RHA-like"/>
    <property type="match status" value="1"/>
</dbReference>
<dbReference type="PROSITE" id="PS51194">
    <property type="entry name" value="HELICASE_CTER"/>
    <property type="match status" value="1"/>
</dbReference>
<dbReference type="GO" id="GO:0003725">
    <property type="term" value="F:double-stranded RNA binding"/>
    <property type="evidence" value="ECO:0007669"/>
    <property type="project" value="TreeGrafter"/>
</dbReference>
<dbReference type="SMART" id="SM00847">
    <property type="entry name" value="HA2"/>
    <property type="match status" value="1"/>
</dbReference>
<protein>
    <recommendedName>
        <fullName evidence="2">RNA helicase</fullName>
        <ecNumber evidence="2">3.6.4.13</ecNumber>
    </recommendedName>
</protein>
<evidence type="ECO:0000256" key="2">
    <source>
        <dbReference type="ARBA" id="ARBA00012552"/>
    </source>
</evidence>
<dbReference type="InterPro" id="IPR001650">
    <property type="entry name" value="Helicase_C-like"/>
</dbReference>
<dbReference type="Pfam" id="PF04408">
    <property type="entry name" value="WHD_HA2"/>
    <property type="match status" value="1"/>
</dbReference>
<dbReference type="GO" id="GO:0005524">
    <property type="term" value="F:ATP binding"/>
    <property type="evidence" value="ECO:0007669"/>
    <property type="project" value="UniProtKB-KW"/>
</dbReference>
<dbReference type="CDD" id="cd18791">
    <property type="entry name" value="SF2_C_RHA"/>
    <property type="match status" value="1"/>
</dbReference>
<keyword evidence="6" id="KW-0067">ATP-binding</keyword>
<dbReference type="InterPro" id="IPR014001">
    <property type="entry name" value="Helicase_ATP-bd"/>
</dbReference>
<evidence type="ECO:0000313" key="11">
    <source>
        <dbReference type="EMBL" id="CDR45207.1"/>
    </source>
</evidence>
<dbReference type="AlphaFoldDB" id="A0A061B5H9"/>
<dbReference type="PANTHER" id="PTHR18934:SF118">
    <property type="entry name" value="ATP-DEPENDENT RNA HELICASE DHX33"/>
    <property type="match status" value="1"/>
</dbReference>
<evidence type="ECO:0000256" key="6">
    <source>
        <dbReference type="ARBA" id="ARBA00022840"/>
    </source>
</evidence>
<feature type="region of interest" description="Disordered" evidence="8">
    <location>
        <begin position="1"/>
        <end position="115"/>
    </location>
</feature>
<dbReference type="Pfam" id="PF00271">
    <property type="entry name" value="Helicase_C"/>
    <property type="match status" value="1"/>
</dbReference>
<dbReference type="EMBL" id="LK052902">
    <property type="protein sequence ID" value="CDR45207.1"/>
    <property type="molecule type" value="Genomic_DNA"/>
</dbReference>
<dbReference type="Pfam" id="PF07717">
    <property type="entry name" value="OB_NTP_bind"/>
    <property type="match status" value="1"/>
</dbReference>
<reference evidence="11" key="1">
    <citation type="journal article" date="2014" name="Genome Announc.">
        <title>Genome sequence of the yeast Cyberlindnera fabianii (Hansenula fabianii).</title>
        <authorList>
            <person name="Freel K.C."/>
            <person name="Sarilar V."/>
            <person name="Neuveglise C."/>
            <person name="Devillers H."/>
            <person name="Friedrich A."/>
            <person name="Schacherer J."/>
        </authorList>
    </citation>
    <scope>NUCLEOTIDE SEQUENCE</scope>
    <source>
        <strain evidence="11">YJS4271</strain>
    </source>
</reference>
<dbReference type="SUPFAM" id="SSF52540">
    <property type="entry name" value="P-loop containing nucleoside triphosphate hydrolases"/>
    <property type="match status" value="1"/>
</dbReference>
<dbReference type="EC" id="3.6.4.13" evidence="2"/>
<gene>
    <name evidence="11" type="ORF">CYFA0S_17e00166g</name>
</gene>
<proteinExistence type="inferred from homology"/>
<dbReference type="PANTHER" id="PTHR18934">
    <property type="entry name" value="ATP-DEPENDENT RNA HELICASE"/>
    <property type="match status" value="1"/>
</dbReference>
<evidence type="ECO:0000256" key="8">
    <source>
        <dbReference type="SAM" id="MobiDB-lite"/>
    </source>
</evidence>
<dbReference type="GO" id="GO:1990904">
    <property type="term" value="C:ribonucleoprotein complex"/>
    <property type="evidence" value="ECO:0007669"/>
    <property type="project" value="UniProtKB-ARBA"/>
</dbReference>
<dbReference type="Pfam" id="PF21010">
    <property type="entry name" value="HA2_C"/>
    <property type="match status" value="1"/>
</dbReference>
<accession>A0A061B5H9</accession>
<feature type="domain" description="Helicase ATP-binding" evidence="9">
    <location>
        <begin position="167"/>
        <end position="327"/>
    </location>
</feature>
<dbReference type="PROSITE" id="PS00690">
    <property type="entry name" value="DEAH_ATP_HELICASE"/>
    <property type="match status" value="1"/>
</dbReference>
<evidence type="ECO:0000259" key="9">
    <source>
        <dbReference type="PROSITE" id="PS51192"/>
    </source>
</evidence>
<dbReference type="SMART" id="SM00490">
    <property type="entry name" value="HELICc"/>
    <property type="match status" value="1"/>
</dbReference>
<dbReference type="Gene3D" id="3.40.50.300">
    <property type="entry name" value="P-loop containing nucleotide triphosphate hydrolases"/>
    <property type="match status" value="2"/>
</dbReference>
<evidence type="ECO:0000256" key="3">
    <source>
        <dbReference type="ARBA" id="ARBA00022741"/>
    </source>
</evidence>
<dbReference type="PROSITE" id="PS51192">
    <property type="entry name" value="HELICASE_ATP_BIND_1"/>
    <property type="match status" value="1"/>
</dbReference>
<dbReference type="Pfam" id="PF00270">
    <property type="entry name" value="DEAD"/>
    <property type="match status" value="1"/>
</dbReference>
<feature type="compositionally biased region" description="Basic residues" evidence="8">
    <location>
        <begin position="101"/>
        <end position="113"/>
    </location>
</feature>
<feature type="compositionally biased region" description="Polar residues" evidence="8">
    <location>
        <begin position="1"/>
        <end position="10"/>
    </location>
</feature>
<dbReference type="FunFam" id="3.40.50.300:FF:000145">
    <property type="entry name" value="probable ATP-dependent RNA helicase DHX40"/>
    <property type="match status" value="1"/>
</dbReference>
<evidence type="ECO:0000259" key="10">
    <source>
        <dbReference type="PROSITE" id="PS51194"/>
    </source>
</evidence>
<keyword evidence="5" id="KW-0347">Helicase</keyword>
<dbReference type="InterPro" id="IPR002464">
    <property type="entry name" value="DNA/RNA_helicase_DEAH_CS"/>
</dbReference>
<evidence type="ECO:0000256" key="4">
    <source>
        <dbReference type="ARBA" id="ARBA00022801"/>
    </source>
</evidence>
<comment type="similarity">
    <text evidence="1">Belongs to the DEAD box helicase family. DEAH subfamily.</text>
</comment>
<feature type="compositionally biased region" description="Basic residues" evidence="8">
    <location>
        <begin position="42"/>
        <end position="52"/>
    </location>
</feature>
<dbReference type="InterPro" id="IPR011709">
    <property type="entry name" value="DEAD-box_helicase_OB_fold"/>
</dbReference>
<dbReference type="GO" id="GO:0005730">
    <property type="term" value="C:nucleolus"/>
    <property type="evidence" value="ECO:0007669"/>
    <property type="project" value="TreeGrafter"/>
</dbReference>
<dbReference type="InterPro" id="IPR007502">
    <property type="entry name" value="Helicase-assoc_dom"/>
</dbReference>
<evidence type="ECO:0000256" key="1">
    <source>
        <dbReference type="ARBA" id="ARBA00008792"/>
    </source>
</evidence>
<dbReference type="PhylomeDB" id="A0A061B5H9"/>
<comment type="catalytic activity">
    <reaction evidence="7">
        <text>ATP + H2O = ADP + phosphate + H(+)</text>
        <dbReference type="Rhea" id="RHEA:13065"/>
        <dbReference type="ChEBI" id="CHEBI:15377"/>
        <dbReference type="ChEBI" id="CHEBI:15378"/>
        <dbReference type="ChEBI" id="CHEBI:30616"/>
        <dbReference type="ChEBI" id="CHEBI:43474"/>
        <dbReference type="ChEBI" id="CHEBI:456216"/>
        <dbReference type="EC" id="3.6.4.13"/>
    </reaction>
</comment>
<dbReference type="FunFam" id="3.40.50.300:FF:000578">
    <property type="entry name" value="probable ATP-dependent RNA helicase DHX35"/>
    <property type="match status" value="1"/>
</dbReference>